<feature type="transmembrane region" description="Helical" evidence="1">
    <location>
        <begin position="61"/>
        <end position="81"/>
    </location>
</feature>
<feature type="transmembrane region" description="Helical" evidence="1">
    <location>
        <begin position="6"/>
        <end position="24"/>
    </location>
</feature>
<evidence type="ECO:0000313" key="2">
    <source>
        <dbReference type="EMBL" id="AKU08014.1"/>
    </source>
</evidence>
<keyword evidence="1" id="KW-0472">Membrane</keyword>
<dbReference type="Proteomes" id="UP000066124">
    <property type="component" value="Chromosome"/>
</dbReference>
<dbReference type="GeneID" id="59460415"/>
<protein>
    <submittedName>
        <fullName evidence="2">Uncharacterized protein</fullName>
    </submittedName>
</protein>
<keyword evidence="1" id="KW-1133">Transmembrane helix</keyword>
<dbReference type="Proteomes" id="UP000663064">
    <property type="component" value="Chromosome"/>
</dbReference>
<sequence length="93" mass="9722">MLANLSPLEVTALAVALVGLIPVITQYRDETKLFAAGYVMLVIGIVATNVEALFLGSVLNFVEHAVGIGLAGVTFFAAAYVRRKNVIKGGEGS</sequence>
<feature type="transmembrane region" description="Helical" evidence="1">
    <location>
        <begin position="36"/>
        <end position="55"/>
    </location>
</feature>
<dbReference type="KEGG" id="hgi:ABY42_09775"/>
<keyword evidence="1" id="KW-0812">Transmembrane</keyword>
<evidence type="ECO:0000256" key="1">
    <source>
        <dbReference type="SAM" id="Phobius"/>
    </source>
</evidence>
<name>A0A0K1IUB0_HALGI</name>
<reference evidence="4" key="1">
    <citation type="journal article" date="2015" name="J. Biotechnol.">
        <title>Complete genome sequence of Haloferax gibbonsii strain ARA6, a potential producer of polyhydroxyalkanoates and halocins isolated from Araruama, Rio de Janeiro, Brasil.</title>
        <authorList>
            <person name="Pinto L.H."/>
            <person name="D'Alincourt Carvalho-Assef A.P."/>
            <person name="Vieira R.P."/>
            <person name="Clementino M.M."/>
            <person name="Albano R.M."/>
        </authorList>
    </citation>
    <scope>NUCLEOTIDE SEQUENCE [LARGE SCALE GENOMIC DNA]</scope>
    <source>
        <strain evidence="4">ARA6</strain>
    </source>
</reference>
<proteinExistence type="predicted"/>
<dbReference type="RefSeq" id="WP_004976212.1">
    <property type="nucleotide sequence ID" value="NZ_CP011947.1"/>
</dbReference>
<reference evidence="3" key="3">
    <citation type="journal article" date="2021" name="Front. Microbiol.">
        <title>Cellular and Genomic Properties of Haloferax gibbonsii LR2-5, the Host of Euryarchaeal Virus HFTV1.</title>
        <authorList>
            <person name="Tittes C."/>
            <person name="Schwarzer S."/>
            <person name="Pfeiffer F."/>
            <person name="Dyall-Smith M."/>
            <person name="Rodriguez-Franco M."/>
            <person name="Oksanen H.M."/>
            <person name="Quax T.E.F."/>
        </authorList>
    </citation>
    <scope>NUCLEOTIDE SEQUENCE</scope>
    <source>
        <strain evidence="3">LR2-5</strain>
    </source>
</reference>
<reference evidence="2" key="2">
    <citation type="submission" date="2015-06" db="EMBL/GenBank/DDBJ databases">
        <authorList>
            <person name="Hoefler B.C."/>
            <person name="Straight P.D."/>
        </authorList>
    </citation>
    <scope>NUCLEOTIDE SEQUENCE [LARGE SCALE GENOMIC DNA]</scope>
    <source>
        <strain evidence="2">ARA6</strain>
    </source>
</reference>
<accession>A0A0K1IUB0</accession>
<organism evidence="2 4">
    <name type="scientific">Haloferax gibbonsii</name>
    <dbReference type="NCBI Taxonomy" id="35746"/>
    <lineage>
        <taxon>Archaea</taxon>
        <taxon>Methanobacteriati</taxon>
        <taxon>Methanobacteriota</taxon>
        <taxon>Stenosarchaea group</taxon>
        <taxon>Halobacteria</taxon>
        <taxon>Halobacteriales</taxon>
        <taxon>Haloferacaceae</taxon>
        <taxon>Haloferax</taxon>
    </lineage>
</organism>
<dbReference type="AlphaFoldDB" id="A0A0K1IUB0"/>
<evidence type="ECO:0000313" key="3">
    <source>
        <dbReference type="EMBL" id="QOS12892.1"/>
    </source>
</evidence>
<dbReference type="PATRIC" id="fig|35746.4.peg.2077"/>
<gene>
    <name evidence="2" type="ORF">ABY42_09775</name>
    <name evidence="3" type="ORF">HfgLR_13820</name>
</gene>
<evidence type="ECO:0000313" key="4">
    <source>
        <dbReference type="Proteomes" id="UP000066124"/>
    </source>
</evidence>
<dbReference type="EMBL" id="CP063205">
    <property type="protein sequence ID" value="QOS12892.1"/>
    <property type="molecule type" value="Genomic_DNA"/>
</dbReference>
<dbReference type="EMBL" id="CP011947">
    <property type="protein sequence ID" value="AKU08014.1"/>
    <property type="molecule type" value="Genomic_DNA"/>
</dbReference>